<name>A0ABC8UT90_9AQUA</name>
<accession>A0ABC8UT90</accession>
<keyword evidence="2" id="KW-1185">Reference proteome</keyword>
<organism evidence="1 2">
    <name type="scientific">Ilex paraguariensis</name>
    <name type="common">yerba mate</name>
    <dbReference type="NCBI Taxonomy" id="185542"/>
    <lineage>
        <taxon>Eukaryota</taxon>
        <taxon>Viridiplantae</taxon>
        <taxon>Streptophyta</taxon>
        <taxon>Embryophyta</taxon>
        <taxon>Tracheophyta</taxon>
        <taxon>Spermatophyta</taxon>
        <taxon>Magnoliopsida</taxon>
        <taxon>eudicotyledons</taxon>
        <taxon>Gunneridae</taxon>
        <taxon>Pentapetalae</taxon>
        <taxon>asterids</taxon>
        <taxon>campanulids</taxon>
        <taxon>Aquifoliales</taxon>
        <taxon>Aquifoliaceae</taxon>
        <taxon>Ilex</taxon>
    </lineage>
</organism>
<dbReference type="EMBL" id="CAUOFW020008917">
    <property type="protein sequence ID" value="CAK9184288.1"/>
    <property type="molecule type" value="Genomic_DNA"/>
</dbReference>
<dbReference type="AlphaFoldDB" id="A0ABC8UT90"/>
<evidence type="ECO:0000313" key="1">
    <source>
        <dbReference type="EMBL" id="CAK9184288.1"/>
    </source>
</evidence>
<gene>
    <name evidence="1" type="ORF">ILEXP_LOCUS54591</name>
</gene>
<proteinExistence type="predicted"/>
<dbReference type="Proteomes" id="UP001642360">
    <property type="component" value="Unassembled WGS sequence"/>
</dbReference>
<comment type="caution">
    <text evidence="1">The sequence shown here is derived from an EMBL/GenBank/DDBJ whole genome shotgun (WGS) entry which is preliminary data.</text>
</comment>
<reference evidence="1 2" key="1">
    <citation type="submission" date="2024-02" db="EMBL/GenBank/DDBJ databases">
        <authorList>
            <person name="Vignale AGUSTIN F."/>
            <person name="Sosa J E."/>
            <person name="Modenutti C."/>
        </authorList>
    </citation>
    <scope>NUCLEOTIDE SEQUENCE [LARGE SCALE GENOMIC DNA]</scope>
</reference>
<protein>
    <submittedName>
        <fullName evidence="1">Uncharacterized protein</fullName>
    </submittedName>
</protein>
<evidence type="ECO:0000313" key="2">
    <source>
        <dbReference type="Proteomes" id="UP001642360"/>
    </source>
</evidence>
<sequence>MATRGYLFAPVKSTSLELQLTNQRTFTDLRRLHFGVVLATPSSLDVGVRSRFDFGVRFRRLKSGGLRRKPTSRSTAAVMLTENPVFRDIWATAFSGGIALSFLRLWEETAKRGLFDQVANIVVDPQFLIIGSWHLDDGKVFVECLHEIRN</sequence>